<dbReference type="AlphaFoldDB" id="A0A233RRL7"/>
<keyword evidence="1" id="KW-0304">Gas vesicle</keyword>
<dbReference type="GO" id="GO:0031412">
    <property type="term" value="P:gas vesicle organization"/>
    <property type="evidence" value="ECO:0007669"/>
    <property type="project" value="InterPro"/>
</dbReference>
<gene>
    <name evidence="4" type="ORF">BEK98_45105</name>
</gene>
<comment type="subcellular location">
    <subcellularLocation>
        <location evidence="2">Gas vesicle</location>
    </subcellularLocation>
</comment>
<dbReference type="Proteomes" id="UP000215483">
    <property type="component" value="Unassembled WGS sequence"/>
</dbReference>
<evidence type="ECO:0000256" key="2">
    <source>
        <dbReference type="ARBA" id="ARBA00035108"/>
    </source>
</evidence>
<evidence type="ECO:0000256" key="3">
    <source>
        <dbReference type="ARBA" id="ARBA00035643"/>
    </source>
</evidence>
<dbReference type="PANTHER" id="PTHR36852">
    <property type="entry name" value="PROTEIN GVPL 2"/>
    <property type="match status" value="1"/>
</dbReference>
<dbReference type="PANTHER" id="PTHR36852:SF1">
    <property type="entry name" value="PROTEIN GVPL 2"/>
    <property type="match status" value="1"/>
</dbReference>
<protein>
    <submittedName>
        <fullName evidence="4">Gas vesicle protein</fullName>
    </submittedName>
</protein>
<name>A0A233RRL7_STRDA</name>
<comment type="caution">
    <text evidence="4">The sequence shown here is derived from an EMBL/GenBank/DDBJ whole genome shotgun (WGS) entry which is preliminary data.</text>
</comment>
<dbReference type="OrthoDB" id="146444at2"/>
<organism evidence="4 5">
    <name type="scientific">Streptomyces diastatochromogenes</name>
    <dbReference type="NCBI Taxonomy" id="42236"/>
    <lineage>
        <taxon>Bacteria</taxon>
        <taxon>Bacillati</taxon>
        <taxon>Actinomycetota</taxon>
        <taxon>Actinomycetes</taxon>
        <taxon>Kitasatosporales</taxon>
        <taxon>Streptomycetaceae</taxon>
        <taxon>Streptomyces</taxon>
    </lineage>
</organism>
<comment type="similarity">
    <text evidence="3">Belongs to the gas vesicle GvpF/GvpL family.</text>
</comment>
<dbReference type="Pfam" id="PF06386">
    <property type="entry name" value="GvpL_GvpF"/>
    <property type="match status" value="1"/>
</dbReference>
<evidence type="ECO:0000256" key="1">
    <source>
        <dbReference type="ARBA" id="ARBA00022987"/>
    </source>
</evidence>
<evidence type="ECO:0000313" key="4">
    <source>
        <dbReference type="EMBL" id="OXY86025.1"/>
    </source>
</evidence>
<accession>A0A233RRL7</accession>
<evidence type="ECO:0000313" key="5">
    <source>
        <dbReference type="Proteomes" id="UP000215483"/>
    </source>
</evidence>
<dbReference type="RefSeq" id="WP_094222802.1">
    <property type="nucleotide sequence ID" value="NZ_MCGQ01000105.1"/>
</dbReference>
<sequence length="274" mass="29392">MTEPVTYAYAVLRDIEGLAAALDGVAGVVGAPVRLVRASPGNELAAAVSSVPAQDFQESALRRHLEDLDWLEAVARAHHTVIEALAAHTTVLPLRLATVYLDDRRVETMLGADAQQFSQAMRRLAGHLEWGVKIYVDRQPDVRVTGEAGAAATTEGLSPGRAYLRARRVQRHSRDESYRAARQAAEHVEAIGRDMAAGHARHQLQQGELATGAGENVVNDAYLLAHETAAEFRTRVLDAARGLPGVRIDVTGPWAPYSFASPFGAEGPAPDSAP</sequence>
<proteinExistence type="inferred from homology"/>
<dbReference type="GO" id="GO:0031411">
    <property type="term" value="C:gas vesicle"/>
    <property type="evidence" value="ECO:0007669"/>
    <property type="project" value="UniProtKB-SubCell"/>
</dbReference>
<reference evidence="4 5" key="1">
    <citation type="submission" date="2016-07" db="EMBL/GenBank/DDBJ databases">
        <title>Draft genome of Streptomyces diastatochromogenes.</title>
        <authorList>
            <person name="Podduturi R."/>
            <person name="Lukassen M.B."/>
            <person name="Clausen N."/>
            <person name="Nielsen J.L."/>
            <person name="Jorgensen N.O."/>
        </authorList>
    </citation>
    <scope>NUCLEOTIDE SEQUENCE [LARGE SCALE GENOMIC DNA]</scope>
    <source>
        <strain evidence="4 5">DSM 40608</strain>
    </source>
</reference>
<keyword evidence="5" id="KW-1185">Reference proteome</keyword>
<dbReference type="InterPro" id="IPR009430">
    <property type="entry name" value="GvpL/GvpF"/>
</dbReference>
<dbReference type="EMBL" id="MCGQ01000105">
    <property type="protein sequence ID" value="OXY86025.1"/>
    <property type="molecule type" value="Genomic_DNA"/>
</dbReference>